<evidence type="ECO:0000256" key="1">
    <source>
        <dbReference type="SAM" id="MobiDB-lite"/>
    </source>
</evidence>
<sequence>MPWGAVALFVGVSFGLAWLIALPLWLRDPSDPTFTALFGPLAQAIMFTPALATLVALFIARTPRGERLRFLGMWPLRPAKRIVWFMIGAVFAPVVIVAGSVAIAAVLGWLEVDLVGFSGFAEQLEASLPESAAAMLPPTGLIVALQLLAIPLGAVFNCIFTFGEEIGWRGWLLPALRPLGTWPALILSGAIWGLWHAPLILLGYNFGLTDWRGVALMVIGCVAWGILLGWSRLRTGSVWPAVIAHGALNASAAIFLLGIAAGFEPNPVLVVPVGVAGWIAVAIVIVMLVLTGQFSADRQPELAPARGAQAIQQAPLAQQGPQAQPNPQAPHNPQAPATPEQPPAA</sequence>
<dbReference type="GO" id="GO:0004175">
    <property type="term" value="F:endopeptidase activity"/>
    <property type="evidence" value="ECO:0007669"/>
    <property type="project" value="UniProtKB-ARBA"/>
</dbReference>
<dbReference type="RefSeq" id="WP_243735978.1">
    <property type="nucleotide sequence ID" value="NZ_SNYA01000001.1"/>
</dbReference>
<dbReference type="GO" id="GO:0006508">
    <property type="term" value="P:proteolysis"/>
    <property type="evidence" value="ECO:0007669"/>
    <property type="project" value="UniProtKB-KW"/>
</dbReference>
<organism evidence="4 5">
    <name type="scientific">Leucobacter luti</name>
    <dbReference type="NCBI Taxonomy" id="340320"/>
    <lineage>
        <taxon>Bacteria</taxon>
        <taxon>Bacillati</taxon>
        <taxon>Actinomycetota</taxon>
        <taxon>Actinomycetes</taxon>
        <taxon>Micrococcales</taxon>
        <taxon>Microbacteriaceae</taxon>
        <taxon>Leucobacter</taxon>
    </lineage>
</organism>
<protein>
    <submittedName>
        <fullName evidence="4">CAAX prenyl protease-like protein</fullName>
    </submittedName>
</protein>
<evidence type="ECO:0000313" key="5">
    <source>
        <dbReference type="Proteomes" id="UP000295601"/>
    </source>
</evidence>
<dbReference type="EMBL" id="SNYA01000001">
    <property type="protein sequence ID" value="TDP95853.1"/>
    <property type="molecule type" value="Genomic_DNA"/>
</dbReference>
<keyword evidence="2" id="KW-0472">Membrane</keyword>
<feature type="transmembrane region" description="Helical" evidence="2">
    <location>
        <begin position="7"/>
        <end position="26"/>
    </location>
</feature>
<feature type="domain" description="CAAX prenyl protease 2/Lysostaphin resistance protein A-like" evidence="3">
    <location>
        <begin position="151"/>
        <end position="250"/>
    </location>
</feature>
<dbReference type="InterPro" id="IPR042150">
    <property type="entry name" value="MmRce1-like"/>
</dbReference>
<accession>A0A4R6S8U2</accession>
<feature type="transmembrane region" description="Helical" evidence="2">
    <location>
        <begin position="269"/>
        <end position="290"/>
    </location>
</feature>
<feature type="transmembrane region" description="Helical" evidence="2">
    <location>
        <begin position="38"/>
        <end position="61"/>
    </location>
</feature>
<reference evidence="4 5" key="1">
    <citation type="submission" date="2019-03" db="EMBL/GenBank/DDBJ databases">
        <title>Genomic analyses of the natural microbiome of Caenorhabditis elegans.</title>
        <authorList>
            <person name="Samuel B."/>
        </authorList>
    </citation>
    <scope>NUCLEOTIDE SEQUENCE [LARGE SCALE GENOMIC DNA]</scope>
    <source>
        <strain evidence="4 5">JUb18</strain>
    </source>
</reference>
<feature type="transmembrane region" description="Helical" evidence="2">
    <location>
        <begin position="82"/>
        <end position="110"/>
    </location>
</feature>
<feature type="transmembrane region" description="Helical" evidence="2">
    <location>
        <begin position="184"/>
        <end position="205"/>
    </location>
</feature>
<feature type="transmembrane region" description="Helical" evidence="2">
    <location>
        <begin position="242"/>
        <end position="263"/>
    </location>
</feature>
<gene>
    <name evidence="4" type="ORF">EDF62_0547</name>
</gene>
<dbReference type="PANTHER" id="PTHR35797:SF1">
    <property type="entry name" value="PROTEASE"/>
    <property type="match status" value="1"/>
</dbReference>
<keyword evidence="2" id="KW-1133">Transmembrane helix</keyword>
<keyword evidence="2" id="KW-0812">Transmembrane</keyword>
<dbReference type="Proteomes" id="UP000295601">
    <property type="component" value="Unassembled WGS sequence"/>
</dbReference>
<dbReference type="PANTHER" id="PTHR35797">
    <property type="entry name" value="PROTEASE-RELATED"/>
    <property type="match status" value="1"/>
</dbReference>
<keyword evidence="5" id="KW-1185">Reference proteome</keyword>
<evidence type="ECO:0000313" key="4">
    <source>
        <dbReference type="EMBL" id="TDP95853.1"/>
    </source>
</evidence>
<feature type="transmembrane region" description="Helical" evidence="2">
    <location>
        <begin position="141"/>
        <end position="163"/>
    </location>
</feature>
<feature type="compositionally biased region" description="Low complexity" evidence="1">
    <location>
        <begin position="308"/>
        <end position="338"/>
    </location>
</feature>
<dbReference type="AlphaFoldDB" id="A0A4R6S8U2"/>
<name>A0A4R6S8U2_9MICO</name>
<evidence type="ECO:0000256" key="2">
    <source>
        <dbReference type="SAM" id="Phobius"/>
    </source>
</evidence>
<keyword evidence="4" id="KW-0378">Hydrolase</keyword>
<dbReference type="Pfam" id="PF02517">
    <property type="entry name" value="Rce1-like"/>
    <property type="match status" value="1"/>
</dbReference>
<keyword evidence="4" id="KW-0645">Protease</keyword>
<evidence type="ECO:0000259" key="3">
    <source>
        <dbReference type="Pfam" id="PF02517"/>
    </source>
</evidence>
<proteinExistence type="predicted"/>
<comment type="caution">
    <text evidence="4">The sequence shown here is derived from an EMBL/GenBank/DDBJ whole genome shotgun (WGS) entry which is preliminary data.</text>
</comment>
<dbReference type="InterPro" id="IPR003675">
    <property type="entry name" value="Rce1/LyrA-like_dom"/>
</dbReference>
<dbReference type="GO" id="GO:0080120">
    <property type="term" value="P:CAAX-box protein maturation"/>
    <property type="evidence" value="ECO:0007669"/>
    <property type="project" value="UniProtKB-ARBA"/>
</dbReference>
<feature type="region of interest" description="Disordered" evidence="1">
    <location>
        <begin position="305"/>
        <end position="345"/>
    </location>
</feature>
<feature type="transmembrane region" description="Helical" evidence="2">
    <location>
        <begin position="211"/>
        <end position="230"/>
    </location>
</feature>